<dbReference type="GO" id="GO:0004521">
    <property type="term" value="F:RNA endonuclease activity"/>
    <property type="evidence" value="ECO:0007669"/>
    <property type="project" value="InterPro"/>
</dbReference>
<evidence type="ECO:0000256" key="1">
    <source>
        <dbReference type="SAM" id="MobiDB-lite"/>
    </source>
</evidence>
<dbReference type="InterPro" id="IPR000719">
    <property type="entry name" value="Prot_kinase_dom"/>
</dbReference>
<dbReference type="PROSITE" id="PS50011">
    <property type="entry name" value="PROTEIN_KINASE_DOM"/>
    <property type="match status" value="1"/>
</dbReference>
<evidence type="ECO:0000313" key="4">
    <source>
        <dbReference type="EMBL" id="WPB07226.1"/>
    </source>
</evidence>
<evidence type="ECO:0000313" key="6">
    <source>
        <dbReference type="Proteomes" id="UP001302367"/>
    </source>
</evidence>
<dbReference type="SUPFAM" id="SSF56112">
    <property type="entry name" value="Protein kinase-like (PK-like)"/>
    <property type="match status" value="1"/>
</dbReference>
<dbReference type="EMBL" id="LKMD01000103">
    <property type="protein sequence ID" value="PIA96193.1"/>
    <property type="molecule type" value="Genomic_DNA"/>
</dbReference>
<reference evidence="3 5" key="1">
    <citation type="submission" date="2015-10" db="EMBL/GenBank/DDBJ databases">
        <title>The cercosporin biosynthetic gene cluster was horizontally transferred to several fungal lineages and shown to be expanded in Cercospora beticola based on microsynteny with recipient genomes.</title>
        <authorList>
            <person name="De Jonge R."/>
            <person name="Ebert M.K."/>
            <person name="Suttle J.C."/>
            <person name="Jurick Ii W.M."/>
            <person name="Secor G.A."/>
            <person name="Thomma B.P."/>
            <person name="Van De Peer Y."/>
            <person name="Bolton M.D."/>
        </authorList>
    </citation>
    <scope>NUCLEOTIDE SEQUENCE [LARGE SCALE GENOMIC DNA]</scope>
    <source>
        <strain evidence="3 5">09-40</strain>
    </source>
</reference>
<dbReference type="AlphaFoldDB" id="A0A2G5HV75"/>
<dbReference type="Gene3D" id="1.10.510.10">
    <property type="entry name" value="Transferase(Phosphotransferase) domain 1"/>
    <property type="match status" value="1"/>
</dbReference>
<feature type="domain" description="Protein kinase" evidence="2">
    <location>
        <begin position="1"/>
        <end position="287"/>
    </location>
</feature>
<dbReference type="EMBL" id="CP134191">
    <property type="protein sequence ID" value="WPB07226.1"/>
    <property type="molecule type" value="Genomic_DNA"/>
</dbReference>
<dbReference type="GO" id="GO:0051082">
    <property type="term" value="F:unfolded protein binding"/>
    <property type="evidence" value="ECO:0007669"/>
    <property type="project" value="TreeGrafter"/>
</dbReference>
<gene>
    <name evidence="3" type="ORF">CB0940_10506</name>
    <name evidence="4" type="ORF">RHO25_011887</name>
</gene>
<dbReference type="OrthoDB" id="4062651at2759"/>
<dbReference type="GO" id="GO:0036498">
    <property type="term" value="P:IRE1-mediated unfolded protein response"/>
    <property type="evidence" value="ECO:0007669"/>
    <property type="project" value="TreeGrafter"/>
</dbReference>
<feature type="region of interest" description="Disordered" evidence="1">
    <location>
        <begin position="1"/>
        <end position="45"/>
    </location>
</feature>
<evidence type="ECO:0000313" key="3">
    <source>
        <dbReference type="EMBL" id="PIA96193.1"/>
    </source>
</evidence>
<reference evidence="4 6" key="2">
    <citation type="submission" date="2023-09" db="EMBL/GenBank/DDBJ databases">
        <title>Complete-Gapless Cercospora beticola genome.</title>
        <authorList>
            <person name="Wyatt N.A."/>
            <person name="Spanner R.E."/>
            <person name="Bolton M.D."/>
        </authorList>
    </citation>
    <scope>NUCLEOTIDE SEQUENCE [LARGE SCALE GENOMIC DNA]</scope>
    <source>
        <strain evidence="4">Cb09-40</strain>
    </source>
</reference>
<accession>A0A2G5HV75</accession>
<feature type="compositionally biased region" description="Low complexity" evidence="1">
    <location>
        <begin position="36"/>
        <end position="45"/>
    </location>
</feature>
<dbReference type="GO" id="GO:0005524">
    <property type="term" value="F:ATP binding"/>
    <property type="evidence" value="ECO:0007669"/>
    <property type="project" value="InterPro"/>
</dbReference>
<evidence type="ECO:0000259" key="2">
    <source>
        <dbReference type="PROSITE" id="PS50011"/>
    </source>
</evidence>
<dbReference type="InterPro" id="IPR011009">
    <property type="entry name" value="Kinase-like_dom_sf"/>
</dbReference>
<name>A0A2G5HV75_CERBT</name>
<organism evidence="3 5">
    <name type="scientific">Cercospora beticola</name>
    <name type="common">Sugarbeet leaf spot fungus</name>
    <dbReference type="NCBI Taxonomy" id="122368"/>
    <lineage>
        <taxon>Eukaryota</taxon>
        <taxon>Fungi</taxon>
        <taxon>Dikarya</taxon>
        <taxon>Ascomycota</taxon>
        <taxon>Pezizomycotina</taxon>
        <taxon>Dothideomycetes</taxon>
        <taxon>Dothideomycetidae</taxon>
        <taxon>Mycosphaerellales</taxon>
        <taxon>Mycosphaerellaceae</taxon>
        <taxon>Cercospora</taxon>
    </lineage>
</organism>
<dbReference type="GO" id="GO:0004674">
    <property type="term" value="F:protein serine/threonine kinase activity"/>
    <property type="evidence" value="ECO:0007669"/>
    <property type="project" value="InterPro"/>
</dbReference>
<feature type="compositionally biased region" description="Acidic residues" evidence="1">
    <location>
        <begin position="21"/>
        <end position="35"/>
    </location>
</feature>
<dbReference type="InterPro" id="IPR045133">
    <property type="entry name" value="IRE1/2-like"/>
</dbReference>
<evidence type="ECO:0000313" key="5">
    <source>
        <dbReference type="Proteomes" id="UP000230605"/>
    </source>
</evidence>
<dbReference type="Proteomes" id="UP001302367">
    <property type="component" value="Chromosome 8"/>
</dbReference>
<keyword evidence="6" id="KW-1185">Reference proteome</keyword>
<dbReference type="GO" id="GO:0070059">
    <property type="term" value="P:intrinsic apoptotic signaling pathway in response to endoplasmic reticulum stress"/>
    <property type="evidence" value="ECO:0007669"/>
    <property type="project" value="TreeGrafter"/>
</dbReference>
<dbReference type="Proteomes" id="UP000230605">
    <property type="component" value="Chromosome 8"/>
</dbReference>
<dbReference type="PANTHER" id="PTHR13954:SF28">
    <property type="match status" value="1"/>
</dbReference>
<dbReference type="PANTHER" id="PTHR13954">
    <property type="entry name" value="IRE1-RELATED"/>
    <property type="match status" value="1"/>
</dbReference>
<sequence>MDYETADGSQFSLREIWTPSEEPEENEEEESEEDTTSNTSSSSTPTFECTLITAFVDGRAYAGKSPQRISQMDDVDVIQYLEPVPDTNIFPLMPPDFTRAPAFSMSDHYLKAPQFTYSDTRPGTTFVADQLRSEAAILELLSKHPHPSIVEYYGCVLQENSQRITHLCLKRCYCNLAEYASVGLSDDEKDSLLEQIQSGLKHLHSLGLAHNDINPGNVCVDASGNAKIVDFDSCAPFGKRLGKGVGCVRDANGRPVSDKKNDYEGFKDVVEFLRKERKRVSACYPQD</sequence>
<dbReference type="GO" id="GO:1990604">
    <property type="term" value="C:IRE1-TRAF2-ASK1 complex"/>
    <property type="evidence" value="ECO:0007669"/>
    <property type="project" value="TreeGrafter"/>
</dbReference>
<dbReference type="Pfam" id="PF00069">
    <property type="entry name" value="Pkinase"/>
    <property type="match status" value="1"/>
</dbReference>
<proteinExistence type="predicted"/>
<protein>
    <recommendedName>
        <fullName evidence="2">Protein kinase domain-containing protein</fullName>
    </recommendedName>
</protein>